<protein>
    <submittedName>
        <fullName evidence="2">Uncharacterized protein</fullName>
    </submittedName>
</protein>
<sequence>MELSNIEVGLILIFLGLAVFGLYLYIDKGQEGWFRVRMECLETTLEKAHQAKNIPAKLIFYLLAILAVIRPGKAGAIYSFSGLLVAQGVATINNWSFIEWAFKQAQEWWAGKNAPQQQP</sequence>
<organism evidence="2 3">
    <name type="scientific">Aliikangiella marina</name>
    <dbReference type="NCBI Taxonomy" id="1712262"/>
    <lineage>
        <taxon>Bacteria</taxon>
        <taxon>Pseudomonadati</taxon>
        <taxon>Pseudomonadota</taxon>
        <taxon>Gammaproteobacteria</taxon>
        <taxon>Oceanospirillales</taxon>
        <taxon>Pleioneaceae</taxon>
        <taxon>Aliikangiella</taxon>
    </lineage>
</organism>
<evidence type="ECO:0000313" key="2">
    <source>
        <dbReference type="EMBL" id="TQV72757.1"/>
    </source>
</evidence>
<reference evidence="2 3" key="1">
    <citation type="submission" date="2019-06" db="EMBL/GenBank/DDBJ databases">
        <title>Draft genome of Aliikangiella marina GYP-15.</title>
        <authorList>
            <person name="Wang G."/>
        </authorList>
    </citation>
    <scope>NUCLEOTIDE SEQUENCE [LARGE SCALE GENOMIC DNA]</scope>
    <source>
        <strain evidence="2 3">GYP-15</strain>
    </source>
</reference>
<dbReference type="RefSeq" id="WP_142942867.1">
    <property type="nucleotide sequence ID" value="NZ_VIKR01000004.1"/>
</dbReference>
<dbReference type="Proteomes" id="UP000317839">
    <property type="component" value="Unassembled WGS sequence"/>
</dbReference>
<keyword evidence="1" id="KW-1133">Transmembrane helix</keyword>
<evidence type="ECO:0000313" key="3">
    <source>
        <dbReference type="Proteomes" id="UP000317839"/>
    </source>
</evidence>
<keyword evidence="1" id="KW-0812">Transmembrane</keyword>
<name>A0A545T694_9GAMM</name>
<proteinExistence type="predicted"/>
<accession>A0A545T694</accession>
<dbReference type="EMBL" id="VIKR01000004">
    <property type="protein sequence ID" value="TQV72757.1"/>
    <property type="molecule type" value="Genomic_DNA"/>
</dbReference>
<gene>
    <name evidence="2" type="ORF">FLL45_14885</name>
</gene>
<evidence type="ECO:0000256" key="1">
    <source>
        <dbReference type="SAM" id="Phobius"/>
    </source>
</evidence>
<comment type="caution">
    <text evidence="2">The sequence shown here is derived from an EMBL/GenBank/DDBJ whole genome shotgun (WGS) entry which is preliminary data.</text>
</comment>
<dbReference type="AlphaFoldDB" id="A0A545T694"/>
<feature type="transmembrane region" description="Helical" evidence="1">
    <location>
        <begin position="6"/>
        <end position="26"/>
    </location>
</feature>
<keyword evidence="1" id="KW-0472">Membrane</keyword>
<keyword evidence="3" id="KW-1185">Reference proteome</keyword>